<gene>
    <name evidence="8" type="primary">proB</name>
    <name evidence="10" type="ORF">SAMN05444359_12561</name>
</gene>
<comment type="catalytic activity">
    <reaction evidence="8">
        <text>L-glutamate + ATP = L-glutamyl 5-phosphate + ADP</text>
        <dbReference type="Rhea" id="RHEA:14877"/>
        <dbReference type="ChEBI" id="CHEBI:29985"/>
        <dbReference type="ChEBI" id="CHEBI:30616"/>
        <dbReference type="ChEBI" id="CHEBI:58274"/>
        <dbReference type="ChEBI" id="CHEBI:456216"/>
        <dbReference type="EC" id="2.7.2.11"/>
    </reaction>
</comment>
<dbReference type="GO" id="GO:0005829">
    <property type="term" value="C:cytosol"/>
    <property type="evidence" value="ECO:0007669"/>
    <property type="project" value="TreeGrafter"/>
</dbReference>
<dbReference type="GO" id="GO:0055129">
    <property type="term" value="P:L-proline biosynthetic process"/>
    <property type="evidence" value="ECO:0007669"/>
    <property type="project" value="UniProtKB-UniRule"/>
</dbReference>
<sequence>MEIHLKALTFAPMYRNLVIKVGTNVLTRPDGRLDVTNISHLVDQIAALKAAGISLVLVSSGAVGAGREIFTVDEQTEEVASRQVLSAIGQVRLMELYRQLFAGHNLLCAQVLATKGDFRDDLHADNMLNCFRALLHDQIVPVVNENDVVAVTELMFTDNDELAGLAARMLQVDALVILSSVDGLFDGPPDAPGSQLIPLVNAADESVLDFIQDEKTSFGRGGMATKIRIASRTAQNGIPVMLGNGRTPHVLLSLLEGKWPGTVVTSGNERS</sequence>
<evidence type="ECO:0000256" key="6">
    <source>
        <dbReference type="ARBA" id="ARBA00022777"/>
    </source>
</evidence>
<evidence type="ECO:0000256" key="3">
    <source>
        <dbReference type="ARBA" id="ARBA00022650"/>
    </source>
</evidence>
<name>A0A1H9LT95_9BACT</name>
<dbReference type="PRINTS" id="PR00474">
    <property type="entry name" value="GLU5KINASE"/>
</dbReference>
<keyword evidence="3 8" id="KW-0641">Proline biosynthesis</keyword>
<dbReference type="Gene3D" id="3.40.1160.10">
    <property type="entry name" value="Acetylglutamate kinase-like"/>
    <property type="match status" value="1"/>
</dbReference>
<keyword evidence="1 8" id="KW-0963">Cytoplasm</keyword>
<protein>
    <recommendedName>
        <fullName evidence="8">Glutamate 5-kinase</fullName>
        <ecNumber evidence="8">2.7.2.11</ecNumber>
    </recommendedName>
    <alternativeName>
        <fullName evidence="8">Gamma-glutamyl kinase</fullName>
        <shortName evidence="8">GK</shortName>
    </alternativeName>
</protein>
<keyword evidence="6 8" id="KW-0418">Kinase</keyword>
<evidence type="ECO:0000256" key="4">
    <source>
        <dbReference type="ARBA" id="ARBA00022679"/>
    </source>
</evidence>
<keyword evidence="2 8" id="KW-0028">Amino-acid biosynthesis</keyword>
<dbReference type="EMBL" id="FOFB01000025">
    <property type="protein sequence ID" value="SER14538.1"/>
    <property type="molecule type" value="Genomic_DNA"/>
</dbReference>
<dbReference type="FunCoup" id="A0A1H9LT95">
    <property type="interactions" value="341"/>
</dbReference>
<evidence type="ECO:0000256" key="8">
    <source>
        <dbReference type="HAMAP-Rule" id="MF_00456"/>
    </source>
</evidence>
<dbReference type="CDD" id="cd04242">
    <property type="entry name" value="AAK_G5K_ProB"/>
    <property type="match status" value="1"/>
</dbReference>
<dbReference type="NCBIfam" id="TIGR01027">
    <property type="entry name" value="proB"/>
    <property type="match status" value="1"/>
</dbReference>
<dbReference type="GO" id="GO:0004349">
    <property type="term" value="F:glutamate 5-kinase activity"/>
    <property type="evidence" value="ECO:0007669"/>
    <property type="project" value="UniProtKB-UniRule"/>
</dbReference>
<feature type="binding site" evidence="8">
    <location>
        <position position="60"/>
    </location>
    <ligand>
        <name>substrate</name>
    </ligand>
</feature>
<comment type="subcellular location">
    <subcellularLocation>
        <location evidence="8">Cytoplasm</location>
    </subcellularLocation>
</comment>
<evidence type="ECO:0000256" key="1">
    <source>
        <dbReference type="ARBA" id="ARBA00022490"/>
    </source>
</evidence>
<keyword evidence="4 8" id="KW-0808">Transferase</keyword>
<dbReference type="InterPro" id="IPR041739">
    <property type="entry name" value="G5K_ProB"/>
</dbReference>
<reference evidence="11" key="1">
    <citation type="submission" date="2016-10" db="EMBL/GenBank/DDBJ databases">
        <authorList>
            <person name="Varghese N."/>
            <person name="Submissions S."/>
        </authorList>
    </citation>
    <scope>NUCLEOTIDE SEQUENCE [LARGE SCALE GENOMIC DNA]</scope>
    <source>
        <strain evidence="11">DSM 24740</strain>
    </source>
</reference>
<dbReference type="InterPro" id="IPR001057">
    <property type="entry name" value="Glu/AcGlu_kinase"/>
</dbReference>
<dbReference type="AlphaFoldDB" id="A0A1H9LT95"/>
<dbReference type="Pfam" id="PF00696">
    <property type="entry name" value="AA_kinase"/>
    <property type="match status" value="1"/>
</dbReference>
<evidence type="ECO:0000313" key="11">
    <source>
        <dbReference type="Proteomes" id="UP000199021"/>
    </source>
</evidence>
<keyword evidence="7 8" id="KW-0067">ATP-binding</keyword>
<dbReference type="PANTHER" id="PTHR43654">
    <property type="entry name" value="GLUTAMATE 5-KINASE"/>
    <property type="match status" value="1"/>
</dbReference>
<comment type="similarity">
    <text evidence="8">Belongs to the glutamate 5-kinase family.</text>
</comment>
<comment type="function">
    <text evidence="8">Catalyzes the transfer of a phosphate group to glutamate to form L-glutamate 5-phosphate.</text>
</comment>
<feature type="domain" description="Aspartate/glutamate/uridylate kinase" evidence="9">
    <location>
        <begin position="17"/>
        <end position="244"/>
    </location>
</feature>
<comment type="caution">
    <text evidence="8">Lacks conserved residue(s) required for the propagation of feature annotation.</text>
</comment>
<dbReference type="FunFam" id="3.40.1160.10:FF:000006">
    <property type="entry name" value="Glutamate 5-kinase"/>
    <property type="match status" value="1"/>
</dbReference>
<evidence type="ECO:0000313" key="10">
    <source>
        <dbReference type="EMBL" id="SER14538.1"/>
    </source>
</evidence>
<accession>A0A1H9LT95</accession>
<dbReference type="Proteomes" id="UP000199021">
    <property type="component" value="Unassembled WGS sequence"/>
</dbReference>
<feature type="binding site" evidence="8">
    <location>
        <position position="147"/>
    </location>
    <ligand>
        <name>substrate</name>
    </ligand>
</feature>
<dbReference type="InterPro" id="IPR005715">
    <property type="entry name" value="Glu_5kinase/COase_Synthase"/>
</dbReference>
<dbReference type="InterPro" id="IPR036393">
    <property type="entry name" value="AceGlu_kinase-like_sf"/>
</dbReference>
<evidence type="ECO:0000259" key="9">
    <source>
        <dbReference type="Pfam" id="PF00696"/>
    </source>
</evidence>
<evidence type="ECO:0000256" key="2">
    <source>
        <dbReference type="ARBA" id="ARBA00022605"/>
    </source>
</evidence>
<feature type="binding site" evidence="8">
    <location>
        <position position="20"/>
    </location>
    <ligand>
        <name>ATP</name>
        <dbReference type="ChEBI" id="CHEBI:30616"/>
    </ligand>
</feature>
<dbReference type="HAMAP" id="MF_00456">
    <property type="entry name" value="ProB"/>
    <property type="match status" value="1"/>
</dbReference>
<organism evidence="10 11">
    <name type="scientific">Neolewinella agarilytica</name>
    <dbReference type="NCBI Taxonomy" id="478744"/>
    <lineage>
        <taxon>Bacteria</taxon>
        <taxon>Pseudomonadati</taxon>
        <taxon>Bacteroidota</taxon>
        <taxon>Saprospiria</taxon>
        <taxon>Saprospirales</taxon>
        <taxon>Lewinellaceae</taxon>
        <taxon>Neolewinella</taxon>
    </lineage>
</organism>
<dbReference type="EC" id="2.7.2.11" evidence="8"/>
<dbReference type="PANTHER" id="PTHR43654:SF1">
    <property type="entry name" value="ISOPENTENYL PHOSPHATE KINASE"/>
    <property type="match status" value="1"/>
</dbReference>
<proteinExistence type="inferred from homology"/>
<dbReference type="GO" id="GO:0005524">
    <property type="term" value="F:ATP binding"/>
    <property type="evidence" value="ECO:0007669"/>
    <property type="project" value="UniProtKB-KW"/>
</dbReference>
<dbReference type="InParanoid" id="A0A1H9LT95"/>
<evidence type="ECO:0000256" key="5">
    <source>
        <dbReference type="ARBA" id="ARBA00022741"/>
    </source>
</evidence>
<dbReference type="UniPathway" id="UPA00098">
    <property type="reaction ID" value="UER00359"/>
</dbReference>
<evidence type="ECO:0000256" key="7">
    <source>
        <dbReference type="ARBA" id="ARBA00022840"/>
    </source>
</evidence>
<dbReference type="InterPro" id="IPR011529">
    <property type="entry name" value="Glu_5kinase"/>
</dbReference>
<keyword evidence="5 8" id="KW-0547">Nucleotide-binding</keyword>
<dbReference type="PIRSF" id="PIRSF000729">
    <property type="entry name" value="GK"/>
    <property type="match status" value="1"/>
</dbReference>
<comment type="pathway">
    <text evidence="8">Amino-acid biosynthesis; L-proline biosynthesis; L-glutamate 5-semialdehyde from L-glutamate: step 1/2.</text>
</comment>
<dbReference type="SUPFAM" id="SSF53633">
    <property type="entry name" value="Carbamate kinase-like"/>
    <property type="match status" value="1"/>
</dbReference>
<keyword evidence="11" id="KW-1185">Reference proteome</keyword>
<dbReference type="STRING" id="478744.SAMN05444359_12561"/>
<feature type="binding site" evidence="8">
    <location>
        <position position="159"/>
    </location>
    <ligand>
        <name>substrate</name>
    </ligand>
</feature>
<dbReference type="InterPro" id="IPR001048">
    <property type="entry name" value="Asp/Glu/Uridylate_kinase"/>
</dbReference>
<dbReference type="RefSeq" id="WP_245748621.1">
    <property type="nucleotide sequence ID" value="NZ_FOFB01000025.1"/>
</dbReference>